<keyword evidence="4" id="KW-1185">Reference proteome</keyword>
<dbReference type="AlphaFoldDB" id="A0AAD4KIE3"/>
<dbReference type="RefSeq" id="XP_046069015.1">
    <property type="nucleotide sequence ID" value="XM_046211804.1"/>
</dbReference>
<name>A0AAD4KIE3_9EURO</name>
<accession>A0AAD4KIE3</accession>
<evidence type="ECO:0000313" key="4">
    <source>
        <dbReference type="Proteomes" id="UP001201262"/>
    </source>
</evidence>
<dbReference type="EMBL" id="JAJTJA010000010">
    <property type="protein sequence ID" value="KAH8693142.1"/>
    <property type="molecule type" value="Genomic_DNA"/>
</dbReference>
<feature type="signal peptide" evidence="2">
    <location>
        <begin position="1"/>
        <end position="19"/>
    </location>
</feature>
<gene>
    <name evidence="3" type="ORF">BGW36DRAFT_302612</name>
</gene>
<sequence length="401" mass="40800">MALNKYLVSALMATGMAAAASSESPSRDRATQISSQSDADALQGCQKISGDIAIQSSVQTPLTFSGIQSVSGSFTAAGATNISSISAPSLTSIGDEFSLKQVNQLTSLSFPKLTSVGSITFVTLPNLQLLGFNDGINSAGSVSITDTGLTSLQGIELDSVGNFDLTANTALVEVNVNNIKNISGLLTISSNNNKLVIDFPNLVSAQNMSFMNSSTISVPSLANLTGSLGLFGNYISNFSAPNLTTCDDLSFDSNGELSKINLPKLETLSGGLSISNNGKLDTIDLPALATVLGAIDVTGSFSNLTLPSLKYVKGGFNAQSTNNFSCSNFQSEANGGDIIHGTYNCTSTATPTTIDGSSGSNSTSSGSSSSSATSSGAAVGNIVVPTMGFTAVLGALLSMLM</sequence>
<dbReference type="Pfam" id="PF12454">
    <property type="entry name" value="Ecm33"/>
    <property type="match status" value="1"/>
</dbReference>
<evidence type="ECO:0000256" key="2">
    <source>
        <dbReference type="SAM" id="SignalP"/>
    </source>
</evidence>
<reference evidence="3" key="1">
    <citation type="submission" date="2021-12" db="EMBL/GenBank/DDBJ databases">
        <title>Convergent genome expansion in fungi linked to evolution of root-endophyte symbiosis.</title>
        <authorList>
            <consortium name="DOE Joint Genome Institute"/>
            <person name="Ke Y.-H."/>
            <person name="Bonito G."/>
            <person name="Liao H.-L."/>
            <person name="Looney B."/>
            <person name="Rojas-Flechas A."/>
            <person name="Nash J."/>
            <person name="Hameed K."/>
            <person name="Schadt C."/>
            <person name="Martin F."/>
            <person name="Crous P.W."/>
            <person name="Miettinen O."/>
            <person name="Magnuson J.K."/>
            <person name="Labbe J."/>
            <person name="Jacobson D."/>
            <person name="Doktycz M.J."/>
            <person name="Veneault-Fourrey C."/>
            <person name="Kuo A."/>
            <person name="Mondo S."/>
            <person name="Calhoun S."/>
            <person name="Riley R."/>
            <person name="Ohm R."/>
            <person name="LaButti K."/>
            <person name="Andreopoulos B."/>
            <person name="Pangilinan J."/>
            <person name="Nolan M."/>
            <person name="Tritt A."/>
            <person name="Clum A."/>
            <person name="Lipzen A."/>
            <person name="Daum C."/>
            <person name="Barry K."/>
            <person name="Grigoriev I.V."/>
            <person name="Vilgalys R."/>
        </authorList>
    </citation>
    <scope>NUCLEOTIDE SEQUENCE</scope>
    <source>
        <strain evidence="3">PMI_201</strain>
    </source>
</reference>
<evidence type="ECO:0000256" key="1">
    <source>
        <dbReference type="SAM" id="MobiDB-lite"/>
    </source>
</evidence>
<keyword evidence="2" id="KW-0732">Signal</keyword>
<dbReference type="Gene3D" id="3.80.20.20">
    <property type="entry name" value="Receptor L-domain"/>
    <property type="match status" value="1"/>
</dbReference>
<evidence type="ECO:0000313" key="3">
    <source>
        <dbReference type="EMBL" id="KAH8693142.1"/>
    </source>
</evidence>
<dbReference type="SUPFAM" id="SSF52058">
    <property type="entry name" value="L domain-like"/>
    <property type="match status" value="2"/>
</dbReference>
<feature type="compositionally biased region" description="Low complexity" evidence="1">
    <location>
        <begin position="356"/>
        <end position="373"/>
    </location>
</feature>
<comment type="caution">
    <text evidence="3">The sequence shown here is derived from an EMBL/GenBank/DDBJ whole genome shotgun (WGS) entry which is preliminary data.</text>
</comment>
<dbReference type="Proteomes" id="UP001201262">
    <property type="component" value="Unassembled WGS sequence"/>
</dbReference>
<dbReference type="InterPro" id="IPR036941">
    <property type="entry name" value="Rcpt_L-dom_sf"/>
</dbReference>
<organism evidence="3 4">
    <name type="scientific">Talaromyces proteolyticus</name>
    <dbReference type="NCBI Taxonomy" id="1131652"/>
    <lineage>
        <taxon>Eukaryota</taxon>
        <taxon>Fungi</taxon>
        <taxon>Dikarya</taxon>
        <taxon>Ascomycota</taxon>
        <taxon>Pezizomycotina</taxon>
        <taxon>Eurotiomycetes</taxon>
        <taxon>Eurotiomycetidae</taxon>
        <taxon>Eurotiales</taxon>
        <taxon>Trichocomaceae</taxon>
        <taxon>Talaromyces</taxon>
        <taxon>Talaromyces sect. Bacilispori</taxon>
    </lineage>
</organism>
<proteinExistence type="predicted"/>
<feature type="chain" id="PRO_5041984473" evidence="2">
    <location>
        <begin position="20"/>
        <end position="401"/>
    </location>
</feature>
<feature type="region of interest" description="Disordered" evidence="1">
    <location>
        <begin position="353"/>
        <end position="373"/>
    </location>
</feature>
<dbReference type="GeneID" id="70242091"/>
<protein>
    <submittedName>
        <fullName evidence="3">GPI-anchored cell wall organization protein Ecm33</fullName>
    </submittedName>
</protein>